<organism evidence="1">
    <name type="scientific">Rhizophora mucronata</name>
    <name type="common">Asiatic mangrove</name>
    <dbReference type="NCBI Taxonomy" id="61149"/>
    <lineage>
        <taxon>Eukaryota</taxon>
        <taxon>Viridiplantae</taxon>
        <taxon>Streptophyta</taxon>
        <taxon>Embryophyta</taxon>
        <taxon>Tracheophyta</taxon>
        <taxon>Spermatophyta</taxon>
        <taxon>Magnoliopsida</taxon>
        <taxon>eudicotyledons</taxon>
        <taxon>Gunneridae</taxon>
        <taxon>Pentapetalae</taxon>
        <taxon>rosids</taxon>
        <taxon>fabids</taxon>
        <taxon>Malpighiales</taxon>
        <taxon>Rhizophoraceae</taxon>
        <taxon>Rhizophora</taxon>
    </lineage>
</organism>
<dbReference type="EMBL" id="GGEC01075668">
    <property type="protein sequence ID" value="MBX56152.1"/>
    <property type="molecule type" value="Transcribed_RNA"/>
</dbReference>
<sequence>MKLNEHRHPVLLLFQDNGISDTCKTRKLWTRGGSSEIYWH</sequence>
<reference evidence="1" key="1">
    <citation type="submission" date="2018-02" db="EMBL/GenBank/DDBJ databases">
        <title>Rhizophora mucronata_Transcriptome.</title>
        <authorList>
            <person name="Meera S.P."/>
            <person name="Sreeshan A."/>
            <person name="Augustine A."/>
        </authorList>
    </citation>
    <scope>NUCLEOTIDE SEQUENCE</scope>
    <source>
        <tissue evidence="1">Leaf</tissue>
    </source>
</reference>
<protein>
    <submittedName>
        <fullName evidence="1">Uncharacterized protein</fullName>
    </submittedName>
</protein>
<proteinExistence type="predicted"/>
<evidence type="ECO:0000313" key="1">
    <source>
        <dbReference type="EMBL" id="MBX56152.1"/>
    </source>
</evidence>
<accession>A0A2P2PN47</accession>
<dbReference type="AlphaFoldDB" id="A0A2P2PN47"/>
<name>A0A2P2PN47_RHIMU</name>